<dbReference type="EMBL" id="JANQDX010000002">
    <property type="protein sequence ID" value="KAL0927921.1"/>
    <property type="molecule type" value="Genomic_DNA"/>
</dbReference>
<keyword evidence="2" id="KW-1185">Reference proteome</keyword>
<reference evidence="1 2" key="1">
    <citation type="journal article" date="2024" name="Plant Biotechnol. J.">
        <title>Dendrobium thyrsiflorum genome and its molecular insights into genes involved in important horticultural traits.</title>
        <authorList>
            <person name="Chen B."/>
            <person name="Wang J.Y."/>
            <person name="Zheng P.J."/>
            <person name="Li K.L."/>
            <person name="Liang Y.M."/>
            <person name="Chen X.F."/>
            <person name="Zhang C."/>
            <person name="Zhao X."/>
            <person name="He X."/>
            <person name="Zhang G.Q."/>
            <person name="Liu Z.J."/>
            <person name="Xu Q."/>
        </authorList>
    </citation>
    <scope>NUCLEOTIDE SEQUENCE [LARGE SCALE GENOMIC DNA]</scope>
    <source>
        <strain evidence="1">GZMU011</strain>
    </source>
</reference>
<protein>
    <submittedName>
        <fullName evidence="1">Uncharacterized protein</fullName>
    </submittedName>
</protein>
<dbReference type="Proteomes" id="UP001552299">
    <property type="component" value="Unassembled WGS sequence"/>
</dbReference>
<accession>A0ABD0W2X4</accession>
<comment type="caution">
    <text evidence="1">The sequence shown here is derived from an EMBL/GenBank/DDBJ whole genome shotgun (WGS) entry which is preliminary data.</text>
</comment>
<dbReference type="AlphaFoldDB" id="A0ABD0W2X4"/>
<proteinExistence type="predicted"/>
<evidence type="ECO:0000313" key="1">
    <source>
        <dbReference type="EMBL" id="KAL0927921.1"/>
    </source>
</evidence>
<name>A0ABD0W2X4_DENTH</name>
<gene>
    <name evidence="1" type="ORF">M5K25_002145</name>
</gene>
<sequence length="88" mass="9991">MKTIKIKILNVPKTEVISSTLSSRRKAMDVGGCGEKGDLETFKSEGFRELKERKEMAHGQPRQHHNMKLTSFFFHVELSVSLRSSKLG</sequence>
<organism evidence="1 2">
    <name type="scientific">Dendrobium thyrsiflorum</name>
    <name type="common">Pinecone-like raceme dendrobium</name>
    <name type="synonym">Orchid</name>
    <dbReference type="NCBI Taxonomy" id="117978"/>
    <lineage>
        <taxon>Eukaryota</taxon>
        <taxon>Viridiplantae</taxon>
        <taxon>Streptophyta</taxon>
        <taxon>Embryophyta</taxon>
        <taxon>Tracheophyta</taxon>
        <taxon>Spermatophyta</taxon>
        <taxon>Magnoliopsida</taxon>
        <taxon>Liliopsida</taxon>
        <taxon>Asparagales</taxon>
        <taxon>Orchidaceae</taxon>
        <taxon>Epidendroideae</taxon>
        <taxon>Malaxideae</taxon>
        <taxon>Dendrobiinae</taxon>
        <taxon>Dendrobium</taxon>
    </lineage>
</organism>
<evidence type="ECO:0000313" key="2">
    <source>
        <dbReference type="Proteomes" id="UP001552299"/>
    </source>
</evidence>